<dbReference type="GO" id="GO:0005737">
    <property type="term" value="C:cytoplasm"/>
    <property type="evidence" value="ECO:0007669"/>
    <property type="project" value="UniProtKB-SubCell"/>
</dbReference>
<evidence type="ECO:0000313" key="13">
    <source>
        <dbReference type="Proteomes" id="UP000077875"/>
    </source>
</evidence>
<dbReference type="PROSITE" id="PS00905">
    <property type="entry name" value="GTP1_OBG"/>
    <property type="match status" value="1"/>
</dbReference>
<dbReference type="InterPro" id="IPR027417">
    <property type="entry name" value="P-loop_NTPase"/>
</dbReference>
<comment type="subunit">
    <text evidence="8">Monomer.</text>
</comment>
<dbReference type="InterPro" id="IPR006073">
    <property type="entry name" value="GTP-bd"/>
</dbReference>
<evidence type="ECO:0000256" key="5">
    <source>
        <dbReference type="ARBA" id="ARBA00022801"/>
    </source>
</evidence>
<evidence type="ECO:0000256" key="9">
    <source>
        <dbReference type="SAM" id="MobiDB-lite"/>
    </source>
</evidence>
<sequence>MQFVDEASITVEAGNGGNGCLSFRREKFIPKGGPDGGDGGHGGSVYLVGDESLNTLIDFKFQRFYKAENGRPGQGSQMSGRQGEDLYVKVPVGTIVIDVETLEVIGDVTEVGQELKVAQGGRRGLGNVHFKSSTNRAPRRTTQGTEGDRRELRLELKLMADVGLLGMPNAGKSTLIRAVSAARPKVADYPFTTLVPNLGVVKIGSHEHFVIADVPGLIEGASEGAGLGLRFLKHLTRTRLLFHVVDVMPVDESDPVAAVEMIAAELASFSPALAELPRWLVINKLDLIAPDERAAKVAEIKQRLGWEGPVFELSAANREGCDELVQAAHRWLVEQRQQVLESEDAAEREREMRERMEQESLARAEERLARRHRRVVEKDVEQDENVDDDDDDWDEDDYDVEIEYAR</sequence>
<feature type="region of interest" description="Disordered" evidence="9">
    <location>
        <begin position="374"/>
        <end position="406"/>
    </location>
</feature>
<feature type="binding site" evidence="8">
    <location>
        <begin position="283"/>
        <end position="286"/>
    </location>
    <ligand>
        <name>GTP</name>
        <dbReference type="ChEBI" id="CHEBI:37565"/>
    </ligand>
</feature>
<dbReference type="HAMAP" id="MF_01454">
    <property type="entry name" value="GTPase_Obg"/>
    <property type="match status" value="1"/>
</dbReference>
<dbReference type="KEGG" id="haa:A5892_19175"/>
<dbReference type="InterPro" id="IPR045086">
    <property type="entry name" value="OBG_GTPase"/>
</dbReference>
<keyword evidence="3 8" id="KW-0479">Metal-binding</keyword>
<dbReference type="InterPro" id="IPR014100">
    <property type="entry name" value="GTP-bd_Obg/CgtA"/>
</dbReference>
<evidence type="ECO:0000313" key="12">
    <source>
        <dbReference type="EMBL" id="ANF59316.1"/>
    </source>
</evidence>
<keyword evidence="6 8" id="KW-0460">Magnesium</keyword>
<dbReference type="GO" id="GO:0005525">
    <property type="term" value="F:GTP binding"/>
    <property type="evidence" value="ECO:0007669"/>
    <property type="project" value="UniProtKB-UniRule"/>
</dbReference>
<dbReference type="PIRSF" id="PIRSF002401">
    <property type="entry name" value="GTP_bd_Obg/CgtA"/>
    <property type="match status" value="1"/>
</dbReference>
<feature type="domain" description="OBG-type G" evidence="10">
    <location>
        <begin position="160"/>
        <end position="333"/>
    </location>
</feature>
<dbReference type="SUPFAM" id="SSF82051">
    <property type="entry name" value="Obg GTP-binding protein N-terminal domain"/>
    <property type="match status" value="1"/>
</dbReference>
<dbReference type="STRING" id="376489.A5892_19175"/>
<keyword evidence="2 8" id="KW-0963">Cytoplasm</keyword>
<feature type="compositionally biased region" description="Acidic residues" evidence="9">
    <location>
        <begin position="380"/>
        <end position="406"/>
    </location>
</feature>
<evidence type="ECO:0000256" key="3">
    <source>
        <dbReference type="ARBA" id="ARBA00022723"/>
    </source>
</evidence>
<comment type="cofactor">
    <cofactor evidence="8">
        <name>Mg(2+)</name>
        <dbReference type="ChEBI" id="CHEBI:18420"/>
    </cofactor>
</comment>
<comment type="subcellular location">
    <subcellularLocation>
        <location evidence="8">Cytoplasm</location>
    </subcellularLocation>
</comment>
<dbReference type="FunFam" id="2.70.210.12:FF:000001">
    <property type="entry name" value="GTPase Obg"/>
    <property type="match status" value="1"/>
</dbReference>
<dbReference type="PROSITE" id="PS51710">
    <property type="entry name" value="G_OBG"/>
    <property type="match status" value="1"/>
</dbReference>
<evidence type="ECO:0000256" key="4">
    <source>
        <dbReference type="ARBA" id="ARBA00022741"/>
    </source>
</evidence>
<comment type="function">
    <text evidence="8">An essential GTPase which binds GTP, GDP and possibly (p)ppGpp with moderate affinity, with high nucleotide exchange rates and a fairly low GTP hydrolysis rate. Plays a role in control of the cell cycle, stress response, ribosome biogenesis and in those bacteria that undergo differentiation, in morphogenesis control.</text>
</comment>
<feature type="binding site" evidence="8">
    <location>
        <position position="193"/>
    </location>
    <ligand>
        <name>Mg(2+)</name>
        <dbReference type="ChEBI" id="CHEBI:18420"/>
    </ligand>
</feature>
<feature type="binding site" evidence="8">
    <location>
        <position position="173"/>
    </location>
    <ligand>
        <name>Mg(2+)</name>
        <dbReference type="ChEBI" id="CHEBI:18420"/>
    </ligand>
</feature>
<evidence type="ECO:0000256" key="8">
    <source>
        <dbReference type="HAMAP-Rule" id="MF_01454"/>
    </source>
</evidence>
<accession>A0A172YJG4</accession>
<keyword evidence="4 8" id="KW-0547">Nucleotide-binding</keyword>
<dbReference type="PRINTS" id="PR00326">
    <property type="entry name" value="GTP1OBG"/>
</dbReference>
<feature type="binding site" evidence="8">
    <location>
        <begin position="314"/>
        <end position="316"/>
    </location>
    <ligand>
        <name>GTP</name>
        <dbReference type="ChEBI" id="CHEBI:37565"/>
    </ligand>
</feature>
<feature type="region of interest" description="Disordered" evidence="9">
    <location>
        <begin position="126"/>
        <end position="148"/>
    </location>
</feature>
<name>A0A172YJG4_9GAMM</name>
<dbReference type="NCBIfam" id="TIGR02729">
    <property type="entry name" value="Obg_CgtA"/>
    <property type="match status" value="1"/>
</dbReference>
<dbReference type="InterPro" id="IPR006074">
    <property type="entry name" value="GTP1-OBG_CS"/>
</dbReference>
<dbReference type="Pfam" id="PF01018">
    <property type="entry name" value="GTP1_OBG"/>
    <property type="match status" value="1"/>
</dbReference>
<dbReference type="NCBIfam" id="NF008954">
    <property type="entry name" value="PRK12296.1"/>
    <property type="match status" value="1"/>
</dbReference>
<dbReference type="GO" id="GO:0042254">
    <property type="term" value="P:ribosome biogenesis"/>
    <property type="evidence" value="ECO:0007669"/>
    <property type="project" value="UniProtKB-UniRule"/>
</dbReference>
<organism evidence="12 13">
    <name type="scientific">Halotalea alkalilenta</name>
    <dbReference type="NCBI Taxonomy" id="376489"/>
    <lineage>
        <taxon>Bacteria</taxon>
        <taxon>Pseudomonadati</taxon>
        <taxon>Pseudomonadota</taxon>
        <taxon>Gammaproteobacteria</taxon>
        <taxon>Oceanospirillales</taxon>
        <taxon>Halomonadaceae</taxon>
        <taxon>Halotalea</taxon>
    </lineage>
</organism>
<evidence type="ECO:0000256" key="6">
    <source>
        <dbReference type="ARBA" id="ARBA00022842"/>
    </source>
</evidence>
<dbReference type="SUPFAM" id="SSF52540">
    <property type="entry name" value="P-loop containing nucleoside triphosphate hydrolases"/>
    <property type="match status" value="1"/>
</dbReference>
<evidence type="ECO:0000256" key="1">
    <source>
        <dbReference type="ARBA" id="ARBA00007699"/>
    </source>
</evidence>
<dbReference type="Pfam" id="PF01926">
    <property type="entry name" value="MMR_HSR1"/>
    <property type="match status" value="1"/>
</dbReference>
<evidence type="ECO:0000259" key="10">
    <source>
        <dbReference type="PROSITE" id="PS51710"/>
    </source>
</evidence>
<feature type="domain" description="Obg" evidence="11">
    <location>
        <begin position="1"/>
        <end position="159"/>
    </location>
</feature>
<comment type="similarity">
    <text evidence="1 8">Belongs to the TRAFAC class OBG-HflX-like GTPase superfamily. OBG GTPase family.</text>
</comment>
<dbReference type="PANTHER" id="PTHR11702:SF31">
    <property type="entry name" value="MITOCHONDRIAL RIBOSOME-ASSOCIATED GTPASE 2"/>
    <property type="match status" value="1"/>
</dbReference>
<protein>
    <recommendedName>
        <fullName evidence="8">GTPase Obg</fullName>
        <ecNumber evidence="8">3.6.5.-</ecNumber>
    </recommendedName>
    <alternativeName>
        <fullName evidence="8">GTP-binding protein Obg</fullName>
    </alternativeName>
</protein>
<feature type="compositionally biased region" description="Polar residues" evidence="9">
    <location>
        <begin position="130"/>
        <end position="145"/>
    </location>
</feature>
<feature type="binding site" evidence="8">
    <location>
        <begin position="191"/>
        <end position="195"/>
    </location>
    <ligand>
        <name>GTP</name>
        <dbReference type="ChEBI" id="CHEBI:37565"/>
    </ligand>
</feature>
<dbReference type="InterPro" id="IPR006169">
    <property type="entry name" value="GTP1_OBG_dom"/>
</dbReference>
<feature type="region of interest" description="Disordered" evidence="9">
    <location>
        <begin position="342"/>
        <end position="362"/>
    </location>
</feature>
<evidence type="ECO:0000256" key="2">
    <source>
        <dbReference type="ARBA" id="ARBA00022490"/>
    </source>
</evidence>
<dbReference type="CDD" id="cd01898">
    <property type="entry name" value="Obg"/>
    <property type="match status" value="1"/>
</dbReference>
<dbReference type="PROSITE" id="PS51883">
    <property type="entry name" value="OBG"/>
    <property type="match status" value="1"/>
</dbReference>
<dbReference type="EC" id="3.6.5.-" evidence="8"/>
<dbReference type="InterPro" id="IPR036726">
    <property type="entry name" value="GTP1_OBG_dom_sf"/>
</dbReference>
<feature type="binding site" evidence="8">
    <location>
        <begin position="166"/>
        <end position="173"/>
    </location>
    <ligand>
        <name>GTP</name>
        <dbReference type="ChEBI" id="CHEBI:37565"/>
    </ligand>
</feature>
<dbReference type="GO" id="GO:0000287">
    <property type="term" value="F:magnesium ion binding"/>
    <property type="evidence" value="ECO:0007669"/>
    <property type="project" value="InterPro"/>
</dbReference>
<evidence type="ECO:0000256" key="7">
    <source>
        <dbReference type="ARBA" id="ARBA00023134"/>
    </source>
</evidence>
<proteinExistence type="inferred from homology"/>
<dbReference type="NCBIfam" id="NF008956">
    <property type="entry name" value="PRK12299.1"/>
    <property type="match status" value="1"/>
</dbReference>
<feature type="compositionally biased region" description="Basic and acidic residues" evidence="9">
    <location>
        <begin position="345"/>
        <end position="362"/>
    </location>
</feature>
<reference evidence="12 13" key="1">
    <citation type="submission" date="2016-04" db="EMBL/GenBank/DDBJ databases">
        <title>Complete Genome Sequence of Halotalea alkalilenta IHB B 13600.</title>
        <authorList>
            <person name="Swarnkar M.K."/>
            <person name="Sharma A."/>
            <person name="Kaushal K."/>
            <person name="Soni R."/>
            <person name="Rana S."/>
            <person name="Singh A.K."/>
            <person name="Gulati A."/>
        </authorList>
    </citation>
    <scope>NUCLEOTIDE SEQUENCE [LARGE SCALE GENOMIC DNA]</scope>
    <source>
        <strain evidence="12 13">IHB B 13600</strain>
    </source>
</reference>
<dbReference type="GO" id="GO:0043022">
    <property type="term" value="F:ribosome binding"/>
    <property type="evidence" value="ECO:0007669"/>
    <property type="project" value="UniProtKB-ARBA"/>
</dbReference>
<keyword evidence="5 8" id="KW-0378">Hydrolase</keyword>
<evidence type="ECO:0000259" key="11">
    <source>
        <dbReference type="PROSITE" id="PS51883"/>
    </source>
</evidence>
<keyword evidence="7 8" id="KW-0342">GTP-binding</keyword>
<feature type="binding site" evidence="8">
    <location>
        <begin position="213"/>
        <end position="216"/>
    </location>
    <ligand>
        <name>GTP</name>
        <dbReference type="ChEBI" id="CHEBI:37565"/>
    </ligand>
</feature>
<dbReference type="GO" id="GO:0003924">
    <property type="term" value="F:GTPase activity"/>
    <property type="evidence" value="ECO:0007669"/>
    <property type="project" value="UniProtKB-UniRule"/>
</dbReference>
<dbReference type="NCBIfam" id="NF008955">
    <property type="entry name" value="PRK12297.1"/>
    <property type="match status" value="1"/>
</dbReference>
<dbReference type="Gene3D" id="2.70.210.12">
    <property type="entry name" value="GTP1/OBG domain"/>
    <property type="match status" value="1"/>
</dbReference>
<dbReference type="RefSeq" id="WP_064124148.1">
    <property type="nucleotide sequence ID" value="NZ_CP015243.1"/>
</dbReference>
<gene>
    <name evidence="12" type="primary">obgE</name>
    <name evidence="8" type="synonym">obg</name>
    <name evidence="12" type="ORF">A5892_19175</name>
</gene>
<dbReference type="Gene3D" id="3.40.50.300">
    <property type="entry name" value="P-loop containing nucleotide triphosphate hydrolases"/>
    <property type="match status" value="1"/>
</dbReference>
<dbReference type="Proteomes" id="UP000077875">
    <property type="component" value="Chromosome"/>
</dbReference>
<dbReference type="InterPro" id="IPR031167">
    <property type="entry name" value="G_OBG"/>
</dbReference>
<dbReference type="AlphaFoldDB" id="A0A172YJG4"/>
<dbReference type="PANTHER" id="PTHR11702">
    <property type="entry name" value="DEVELOPMENTALLY REGULATED GTP-BINDING PROTEIN-RELATED"/>
    <property type="match status" value="1"/>
</dbReference>
<dbReference type="EMBL" id="CP015243">
    <property type="protein sequence ID" value="ANF59316.1"/>
    <property type="molecule type" value="Genomic_DNA"/>
</dbReference>
<keyword evidence="13" id="KW-1185">Reference proteome</keyword>